<accession>A0A9P3LE67</accession>
<evidence type="ECO:0000313" key="2">
    <source>
        <dbReference type="Proteomes" id="UP000703269"/>
    </source>
</evidence>
<proteinExistence type="predicted"/>
<organism evidence="1 2">
    <name type="scientific">Phanerochaete sordida</name>
    <dbReference type="NCBI Taxonomy" id="48140"/>
    <lineage>
        <taxon>Eukaryota</taxon>
        <taxon>Fungi</taxon>
        <taxon>Dikarya</taxon>
        <taxon>Basidiomycota</taxon>
        <taxon>Agaricomycotina</taxon>
        <taxon>Agaricomycetes</taxon>
        <taxon>Polyporales</taxon>
        <taxon>Phanerochaetaceae</taxon>
        <taxon>Phanerochaete</taxon>
    </lineage>
</organism>
<sequence length="270" mass="30247">MSREAISVPLELFTVEKQLLWILTHRDVQPADLSAQYMKDPKTLKLTGYTCRVCNNLVKKPKKVMQSMYAHNRTKGHLNRVAQRHCIVRTTLGDRRAATMPALTSAPLLRAEELPMLSPSPENELSLRGVNLFERNILLADSGAAPRTAGGDTVLSTPLWNAPSTALDDMLACLGYPPFDPESGWTPSHGPVDTDMSPFSSDLEEPSPYERVGIAEPTLEELEALQFETSGSWHAQPKLPRNLYVELLERVRLQQECDRMMEAYITFPTD</sequence>
<name>A0A9P3LE67_9APHY</name>
<dbReference type="AlphaFoldDB" id="A0A9P3LE67"/>
<evidence type="ECO:0000313" key="1">
    <source>
        <dbReference type="EMBL" id="GJE92201.1"/>
    </source>
</evidence>
<keyword evidence="2" id="KW-1185">Reference proteome</keyword>
<protein>
    <submittedName>
        <fullName evidence="1">Uncharacterized protein</fullName>
    </submittedName>
</protein>
<dbReference type="EMBL" id="BPQB01000025">
    <property type="protein sequence ID" value="GJE92201.1"/>
    <property type="molecule type" value="Genomic_DNA"/>
</dbReference>
<reference evidence="1 2" key="1">
    <citation type="submission" date="2021-08" db="EMBL/GenBank/DDBJ databases">
        <title>Draft Genome Sequence of Phanerochaete sordida strain YK-624.</title>
        <authorList>
            <person name="Mori T."/>
            <person name="Dohra H."/>
            <person name="Suzuki T."/>
            <person name="Kawagishi H."/>
            <person name="Hirai H."/>
        </authorList>
    </citation>
    <scope>NUCLEOTIDE SEQUENCE [LARGE SCALE GENOMIC DNA]</scope>
    <source>
        <strain evidence="1 2">YK-624</strain>
    </source>
</reference>
<gene>
    <name evidence="1" type="ORF">PsYK624_083540</name>
</gene>
<dbReference type="Proteomes" id="UP000703269">
    <property type="component" value="Unassembled WGS sequence"/>
</dbReference>
<comment type="caution">
    <text evidence="1">The sequence shown here is derived from an EMBL/GenBank/DDBJ whole genome shotgun (WGS) entry which is preliminary data.</text>
</comment>